<dbReference type="AlphaFoldDB" id="A0A926E1Y1"/>
<sequence>MPDYQKMYHLLFNEITDTIERLERIQQDCEELYTAADDSVYPIPPAGDPEV</sequence>
<dbReference type="EMBL" id="JACRST010000028">
    <property type="protein sequence ID" value="MBC8547629.1"/>
    <property type="molecule type" value="Genomic_DNA"/>
</dbReference>
<accession>A0A926E1Y1</accession>
<evidence type="ECO:0000313" key="1">
    <source>
        <dbReference type="EMBL" id="MBC8547629.1"/>
    </source>
</evidence>
<organism evidence="1 2">
    <name type="scientific">Ligaoa zhengdingensis</name>
    <dbReference type="NCBI Taxonomy" id="2763658"/>
    <lineage>
        <taxon>Bacteria</taxon>
        <taxon>Bacillati</taxon>
        <taxon>Bacillota</taxon>
        <taxon>Clostridia</taxon>
        <taxon>Eubacteriales</taxon>
        <taxon>Oscillospiraceae</taxon>
        <taxon>Ligaoa</taxon>
    </lineage>
</organism>
<dbReference type="RefSeq" id="WP_249283671.1">
    <property type="nucleotide sequence ID" value="NZ_JACRST010000028.1"/>
</dbReference>
<keyword evidence="2" id="KW-1185">Reference proteome</keyword>
<proteinExistence type="predicted"/>
<gene>
    <name evidence="1" type="ORF">H8711_11905</name>
</gene>
<evidence type="ECO:0000313" key="2">
    <source>
        <dbReference type="Proteomes" id="UP000653127"/>
    </source>
</evidence>
<name>A0A926E1Y1_9FIRM</name>
<comment type="caution">
    <text evidence="1">The sequence shown here is derived from an EMBL/GenBank/DDBJ whole genome shotgun (WGS) entry which is preliminary data.</text>
</comment>
<protein>
    <submittedName>
        <fullName evidence="1">Uncharacterized protein</fullName>
    </submittedName>
</protein>
<reference evidence="1" key="1">
    <citation type="submission" date="2020-08" db="EMBL/GenBank/DDBJ databases">
        <title>Genome public.</title>
        <authorList>
            <person name="Liu C."/>
            <person name="Sun Q."/>
        </authorList>
    </citation>
    <scope>NUCLEOTIDE SEQUENCE</scope>
    <source>
        <strain evidence="1">NSJ-31</strain>
    </source>
</reference>
<dbReference type="Proteomes" id="UP000653127">
    <property type="component" value="Unassembled WGS sequence"/>
</dbReference>